<dbReference type="Gene3D" id="3.30.230.10">
    <property type="match status" value="1"/>
</dbReference>
<feature type="coiled-coil region" evidence="3">
    <location>
        <begin position="207"/>
        <end position="234"/>
    </location>
</feature>
<dbReference type="InterPro" id="IPR046844">
    <property type="entry name" value="Lon-like_helical"/>
</dbReference>
<dbReference type="InterPro" id="IPR027417">
    <property type="entry name" value="P-loop_NTPase"/>
</dbReference>
<dbReference type="GO" id="GO:0005524">
    <property type="term" value="F:ATP binding"/>
    <property type="evidence" value="ECO:0007669"/>
    <property type="project" value="InterPro"/>
</dbReference>
<dbReference type="GO" id="GO:0004252">
    <property type="term" value="F:serine-type endopeptidase activity"/>
    <property type="evidence" value="ECO:0007669"/>
    <property type="project" value="UniProtKB-UniRule"/>
</dbReference>
<evidence type="ECO:0000313" key="5">
    <source>
        <dbReference type="EMBL" id="RBI86315.1"/>
    </source>
</evidence>
<protein>
    <recommendedName>
        <fullName evidence="2">endopeptidase La</fullName>
        <ecNumber evidence="2">3.4.21.53</ecNumber>
    </recommendedName>
</protein>
<gene>
    <name evidence="5" type="ORF">DRV85_06090</name>
</gene>
<dbReference type="Pfam" id="PF13654">
    <property type="entry name" value="AAA_32"/>
    <property type="match status" value="1"/>
</dbReference>
<dbReference type="Pfam" id="PF05362">
    <property type="entry name" value="Lon_C"/>
    <property type="match status" value="1"/>
</dbReference>
<dbReference type="PROSITE" id="PS51786">
    <property type="entry name" value="LON_PROTEOLYTIC"/>
    <property type="match status" value="1"/>
</dbReference>
<reference evidence="5 6" key="1">
    <citation type="submission" date="2018-07" db="EMBL/GenBank/DDBJ databases">
        <title>Rhodosalinus sp. strain E84T genomic sequence and assembly.</title>
        <authorList>
            <person name="Liu Z.-W."/>
            <person name="Lu D.-C."/>
        </authorList>
    </citation>
    <scope>NUCLEOTIDE SEQUENCE [LARGE SCALE GENOMIC DNA]</scope>
    <source>
        <strain evidence="5 6">E84</strain>
    </source>
</reference>
<dbReference type="SUPFAM" id="SSF52540">
    <property type="entry name" value="P-loop containing nucleoside triphosphate hydrolases"/>
    <property type="match status" value="1"/>
</dbReference>
<evidence type="ECO:0000256" key="1">
    <source>
        <dbReference type="ARBA" id="ARBA00022670"/>
    </source>
</evidence>
<dbReference type="InterPro" id="IPR020568">
    <property type="entry name" value="Ribosomal_Su5_D2-typ_SF"/>
</dbReference>
<dbReference type="SUPFAM" id="SSF54211">
    <property type="entry name" value="Ribosomal protein S5 domain 2-like"/>
    <property type="match status" value="1"/>
</dbReference>
<dbReference type="AlphaFoldDB" id="A0A365UAV6"/>
<feature type="active site" evidence="2">
    <location>
        <position position="706"/>
    </location>
</feature>
<keyword evidence="6" id="KW-1185">Reference proteome</keyword>
<keyword evidence="2" id="KW-0378">Hydrolase</keyword>
<dbReference type="GO" id="GO:0006508">
    <property type="term" value="P:proteolysis"/>
    <property type="evidence" value="ECO:0007669"/>
    <property type="project" value="UniProtKB-KW"/>
</dbReference>
<evidence type="ECO:0000259" key="4">
    <source>
        <dbReference type="PROSITE" id="PS51786"/>
    </source>
</evidence>
<dbReference type="InterPro" id="IPR041699">
    <property type="entry name" value="AAA_32"/>
</dbReference>
<dbReference type="EMBL" id="QNTQ01000005">
    <property type="protein sequence ID" value="RBI86315.1"/>
    <property type="molecule type" value="Genomic_DNA"/>
</dbReference>
<dbReference type="Proteomes" id="UP000253370">
    <property type="component" value="Unassembled WGS sequence"/>
</dbReference>
<keyword evidence="1 2" id="KW-0645">Protease</keyword>
<dbReference type="Pfam" id="PF20437">
    <property type="entry name" value="LonC_helical"/>
    <property type="match status" value="1"/>
</dbReference>
<comment type="caution">
    <text evidence="5">The sequence shown here is derived from an EMBL/GenBank/DDBJ whole genome shotgun (WGS) entry which is preliminary data.</text>
</comment>
<dbReference type="InterPro" id="IPR027065">
    <property type="entry name" value="Lon_Prtase"/>
</dbReference>
<dbReference type="InterPro" id="IPR046843">
    <property type="entry name" value="LonB_AAA-LID"/>
</dbReference>
<organism evidence="5 6">
    <name type="scientific">Rhodosalinus halophilus</name>
    <dbReference type="NCBI Taxonomy" id="2259333"/>
    <lineage>
        <taxon>Bacteria</taxon>
        <taxon>Pseudomonadati</taxon>
        <taxon>Pseudomonadota</taxon>
        <taxon>Alphaproteobacteria</taxon>
        <taxon>Rhodobacterales</taxon>
        <taxon>Paracoccaceae</taxon>
        <taxon>Rhodosalinus</taxon>
    </lineage>
</organism>
<accession>A0A365UAV6</accession>
<feature type="active site" evidence="2">
    <location>
        <position position="663"/>
    </location>
</feature>
<proteinExistence type="inferred from homology"/>
<dbReference type="Gene3D" id="1.10.8.60">
    <property type="match status" value="1"/>
</dbReference>
<evidence type="ECO:0000256" key="2">
    <source>
        <dbReference type="PROSITE-ProRule" id="PRU01122"/>
    </source>
</evidence>
<dbReference type="GO" id="GO:0004176">
    <property type="term" value="F:ATP-dependent peptidase activity"/>
    <property type="evidence" value="ECO:0007669"/>
    <property type="project" value="UniProtKB-UniRule"/>
</dbReference>
<dbReference type="InterPro" id="IPR008269">
    <property type="entry name" value="Lon_proteolytic"/>
</dbReference>
<dbReference type="PANTHER" id="PTHR10046">
    <property type="entry name" value="ATP DEPENDENT LON PROTEASE FAMILY MEMBER"/>
    <property type="match status" value="1"/>
</dbReference>
<dbReference type="GO" id="GO:0030163">
    <property type="term" value="P:protein catabolic process"/>
    <property type="evidence" value="ECO:0007669"/>
    <property type="project" value="InterPro"/>
</dbReference>
<feature type="domain" description="Lon proteolytic" evidence="4">
    <location>
        <begin position="573"/>
        <end position="768"/>
    </location>
</feature>
<dbReference type="OrthoDB" id="9758568at2"/>
<sequence>MTEQERPAAAGLPHDRLRRRYDPGALSFRTTAELDGLAELVGQDRALDAIRLAASIPHSDFNLFVLGPQGSGRHSAVRRLLSQRAEERAAPDDWAYVNNFDTPHKPVALRLPAGQAHPLRRAMQGLVDDLASDIPALFESDEYQTQRRAIDESYAERHESAMQAFAEKARAQNIALLRTPMGFMLSAVKDGELVKPDDYQKLPEDEREEIDRKIAALQEELSEVLREAPRIEKRHREEVEALNASMAERAVDARVAEVTAEFGHLEAIRRFLDAVRADIVENAELFLKAAAQANEGPFPGAVRRAHRESVFDRYAVNVMVGQEADATAPFVEEALPTYDRLVGRIEHVSQMGSLVTNFTMIRPGALHRANGGYLLLDARRVLSEPYAWDGLKRCLKSGEITITSLAERLSLMSTTSLEPDPIPLDIRVALVGERLMHALLVAFDPDFSQLFKLQADFEDAVDTGDEAVDAFARLVAGHVREAGLRPLTAEAVARLMEEAARLAGDTEKLSLRLEALSDLVREADHYAGDRGAEETGAEDIARAVDEAERRAGRLRDRMQEAIRRGTVLIDTEGGEVGQVNGLSVISLGGFAFGRPSRITARARMGTGKLVDIEREVELGGPLHSKGVMILSGYLTSNYALDAPFSLHASLVFEQSYGGVEGDSASSAELYALLSALSDLPIDQGFAVTGSVNQRGEVQAIGGVNEKIEGFFETCRARGLTGTQGVLIPESNVPHLMLRDEVVEAVRAERFRVIPVRTIDEGIEILTGVPAGARDADGHYPEDSVNGRVEARLRAFAEARRAYAARPGTQGAER</sequence>
<comment type="catalytic activity">
    <reaction evidence="2">
        <text>Hydrolysis of proteins in presence of ATP.</text>
        <dbReference type="EC" id="3.4.21.53"/>
    </reaction>
</comment>
<dbReference type="RefSeq" id="WP_113288552.1">
    <property type="nucleotide sequence ID" value="NZ_QNTQ01000005.1"/>
</dbReference>
<keyword evidence="3" id="KW-0175">Coiled coil</keyword>
<dbReference type="Gene3D" id="3.40.50.300">
    <property type="entry name" value="P-loop containing nucleotide triphosphate hydrolases"/>
    <property type="match status" value="2"/>
</dbReference>
<evidence type="ECO:0000313" key="6">
    <source>
        <dbReference type="Proteomes" id="UP000253370"/>
    </source>
</evidence>
<name>A0A365UAV6_9RHOB</name>
<feature type="coiled-coil region" evidence="3">
    <location>
        <begin position="537"/>
        <end position="564"/>
    </location>
</feature>
<dbReference type="EC" id="3.4.21.53" evidence="2"/>
<dbReference type="PRINTS" id="PR00830">
    <property type="entry name" value="ENDOLAPTASE"/>
</dbReference>
<dbReference type="InterPro" id="IPR014721">
    <property type="entry name" value="Ribsml_uS5_D2-typ_fold_subgr"/>
</dbReference>
<evidence type="ECO:0000256" key="3">
    <source>
        <dbReference type="SAM" id="Coils"/>
    </source>
</evidence>
<comment type="similarity">
    <text evidence="2">Belongs to the peptidase S16 family.</text>
</comment>
<keyword evidence="2" id="KW-0720">Serine protease</keyword>
<dbReference type="Pfam" id="PF20436">
    <property type="entry name" value="LonB_AAA-LID"/>
    <property type="match status" value="1"/>
</dbReference>